<dbReference type="Gene3D" id="3.30.565.10">
    <property type="entry name" value="Histidine kinase-like ATPase, C-terminal domain"/>
    <property type="match status" value="1"/>
</dbReference>
<dbReference type="PROSITE" id="PS50109">
    <property type="entry name" value="HIS_KIN"/>
    <property type="match status" value="1"/>
</dbReference>
<evidence type="ECO:0000259" key="8">
    <source>
        <dbReference type="PROSITE" id="PS50109"/>
    </source>
</evidence>
<dbReference type="EMBL" id="QRDW01000001">
    <property type="protein sequence ID" value="RED54009.1"/>
    <property type="molecule type" value="Genomic_DNA"/>
</dbReference>
<protein>
    <recommendedName>
        <fullName evidence="2">histidine kinase</fullName>
        <ecNumber evidence="2">2.7.13.3</ecNumber>
    </recommendedName>
</protein>
<proteinExistence type="predicted"/>
<dbReference type="InterPro" id="IPR003594">
    <property type="entry name" value="HATPase_dom"/>
</dbReference>
<accession>A0A3D9HX62</accession>
<keyword evidence="4" id="KW-0808">Transferase</keyword>
<feature type="transmembrane region" description="Helical" evidence="7">
    <location>
        <begin position="12"/>
        <end position="39"/>
    </location>
</feature>
<dbReference type="GO" id="GO:0000155">
    <property type="term" value="F:phosphorelay sensor kinase activity"/>
    <property type="evidence" value="ECO:0007669"/>
    <property type="project" value="InterPro"/>
</dbReference>
<dbReference type="InterPro" id="IPR004358">
    <property type="entry name" value="Sig_transdc_His_kin-like_C"/>
</dbReference>
<keyword evidence="10" id="KW-1185">Reference proteome</keyword>
<reference evidence="9 10" key="1">
    <citation type="submission" date="2018-07" db="EMBL/GenBank/DDBJ databases">
        <title>Genomic Encyclopedia of Type Strains, Phase III (KMG-III): the genomes of soil and plant-associated and newly described type strains.</title>
        <authorList>
            <person name="Whitman W."/>
        </authorList>
    </citation>
    <scope>NUCLEOTIDE SEQUENCE [LARGE SCALE GENOMIC DNA]</scope>
    <source>
        <strain evidence="9 10">CECT 8488</strain>
    </source>
</reference>
<dbReference type="InterPro" id="IPR003661">
    <property type="entry name" value="HisK_dim/P_dom"/>
</dbReference>
<dbReference type="InterPro" id="IPR036097">
    <property type="entry name" value="HisK_dim/P_sf"/>
</dbReference>
<keyword evidence="7" id="KW-0472">Membrane</keyword>
<evidence type="ECO:0000256" key="5">
    <source>
        <dbReference type="ARBA" id="ARBA00022777"/>
    </source>
</evidence>
<evidence type="ECO:0000256" key="2">
    <source>
        <dbReference type="ARBA" id="ARBA00012438"/>
    </source>
</evidence>
<dbReference type="OrthoDB" id="9815202at2"/>
<dbReference type="PANTHER" id="PTHR43711:SF26">
    <property type="entry name" value="SENSOR HISTIDINE KINASE RCSC"/>
    <property type="match status" value="1"/>
</dbReference>
<dbReference type="SUPFAM" id="SSF55874">
    <property type="entry name" value="ATPase domain of HSP90 chaperone/DNA topoisomerase II/histidine kinase"/>
    <property type="match status" value="1"/>
</dbReference>
<dbReference type="EC" id="2.7.13.3" evidence="2"/>
<keyword evidence="7" id="KW-1133">Transmembrane helix</keyword>
<dbReference type="CDD" id="cd00082">
    <property type="entry name" value="HisKA"/>
    <property type="match status" value="1"/>
</dbReference>
<dbReference type="Gene3D" id="1.10.287.130">
    <property type="match status" value="1"/>
</dbReference>
<dbReference type="PANTHER" id="PTHR43711">
    <property type="entry name" value="TWO-COMPONENT HISTIDINE KINASE"/>
    <property type="match status" value="1"/>
</dbReference>
<evidence type="ECO:0000313" key="9">
    <source>
        <dbReference type="EMBL" id="RED54009.1"/>
    </source>
</evidence>
<evidence type="ECO:0000256" key="1">
    <source>
        <dbReference type="ARBA" id="ARBA00000085"/>
    </source>
</evidence>
<evidence type="ECO:0000256" key="6">
    <source>
        <dbReference type="ARBA" id="ARBA00023012"/>
    </source>
</evidence>
<evidence type="ECO:0000256" key="4">
    <source>
        <dbReference type="ARBA" id="ARBA00022679"/>
    </source>
</evidence>
<dbReference type="Proteomes" id="UP000256845">
    <property type="component" value="Unassembled WGS sequence"/>
</dbReference>
<dbReference type="PRINTS" id="PR00344">
    <property type="entry name" value="BCTRLSENSOR"/>
</dbReference>
<keyword evidence="3" id="KW-0597">Phosphoprotein</keyword>
<keyword evidence="7" id="KW-0812">Transmembrane</keyword>
<dbReference type="InterPro" id="IPR005467">
    <property type="entry name" value="His_kinase_dom"/>
</dbReference>
<comment type="catalytic activity">
    <reaction evidence="1">
        <text>ATP + protein L-histidine = ADP + protein N-phospho-L-histidine.</text>
        <dbReference type="EC" id="2.7.13.3"/>
    </reaction>
</comment>
<evidence type="ECO:0000256" key="3">
    <source>
        <dbReference type="ARBA" id="ARBA00022553"/>
    </source>
</evidence>
<dbReference type="SMART" id="SM00387">
    <property type="entry name" value="HATPase_c"/>
    <property type="match status" value="1"/>
</dbReference>
<dbReference type="Pfam" id="PF02518">
    <property type="entry name" value="HATPase_c"/>
    <property type="match status" value="1"/>
</dbReference>
<sequence>MAMGDHRESKRIIRLLWILVGLTLAIAIVVNFALGWGILNQRDSQRRIFQEKITLADREAEIRKFQGLNVSTVRITLDPNRNMEGASGLQFSASLKHAIDVLLNTFPEEKKDGHGATLVQMALELEKLTQKSIAWRRSFERVYADVSLEKTLERARGHFFTVHEEISRLTGRERLRAAQELRRFDEAPERFRDSLANSVILTHRNMLKSFIADFQREMADLQRLVEILGKETSHDRLSDIRDNQLKPNFERLDRDNRLLAKVNPESARIVQAELEALRTALFGIGYVIDQDHQTIQMGEGGLYNLRRSYLDLVHEEREMERELDLLVLGFEQDFSLLLQDVQGRLEDRENRLQGDLSETWLYVFLLSMVGVVFFLFLIGLIFRGISQQVDLLAKLRREAETSNEVKGKFLASMSHELRTPLNAIIGFSEMMRQKAFGPLGSSKYVEYVEDIHLSGRHLLEIIDDILDVSSIEAGKFEITETEFDLAAAVNDALQMVLIQAREAGIILRNDMVEEALPIYADQRLIRQIIVNLLSNAVKFTQDGGVVSVGFERLPDGGFILQVTDTGIGMDEDGIATALTPFGMVQNAYDSRHRGTGLGLPLAKNMMELHGGRLEVQSEPGAGTQVTLVFPAFRLLQSTGAIEGSVTAPSSQ</sequence>
<dbReference type="SMART" id="SM00388">
    <property type="entry name" value="HisKA"/>
    <property type="match status" value="1"/>
</dbReference>
<name>A0A3D9HX62_9PROT</name>
<dbReference type="InterPro" id="IPR050736">
    <property type="entry name" value="Sensor_HK_Regulatory"/>
</dbReference>
<dbReference type="SUPFAM" id="SSF47384">
    <property type="entry name" value="Homodimeric domain of signal transducing histidine kinase"/>
    <property type="match status" value="1"/>
</dbReference>
<gene>
    <name evidence="9" type="ORF">DFP90_101810</name>
</gene>
<organism evidence="9 10">
    <name type="scientific">Aestuariispira insulae</name>
    <dbReference type="NCBI Taxonomy" id="1461337"/>
    <lineage>
        <taxon>Bacteria</taxon>
        <taxon>Pseudomonadati</taxon>
        <taxon>Pseudomonadota</taxon>
        <taxon>Alphaproteobacteria</taxon>
        <taxon>Rhodospirillales</taxon>
        <taxon>Kiloniellaceae</taxon>
        <taxon>Aestuariispira</taxon>
    </lineage>
</organism>
<comment type="caution">
    <text evidence="9">The sequence shown here is derived from an EMBL/GenBank/DDBJ whole genome shotgun (WGS) entry which is preliminary data.</text>
</comment>
<dbReference type="InterPro" id="IPR036890">
    <property type="entry name" value="HATPase_C_sf"/>
</dbReference>
<evidence type="ECO:0000256" key="7">
    <source>
        <dbReference type="SAM" id="Phobius"/>
    </source>
</evidence>
<feature type="domain" description="Histidine kinase" evidence="8">
    <location>
        <begin position="412"/>
        <end position="633"/>
    </location>
</feature>
<dbReference type="Pfam" id="PF00512">
    <property type="entry name" value="HisKA"/>
    <property type="match status" value="1"/>
</dbReference>
<keyword evidence="6" id="KW-0902">Two-component regulatory system</keyword>
<evidence type="ECO:0000313" key="10">
    <source>
        <dbReference type="Proteomes" id="UP000256845"/>
    </source>
</evidence>
<feature type="transmembrane region" description="Helical" evidence="7">
    <location>
        <begin position="360"/>
        <end position="382"/>
    </location>
</feature>
<keyword evidence="5 9" id="KW-0418">Kinase</keyword>
<dbReference type="AlphaFoldDB" id="A0A3D9HX62"/>
<dbReference type="RefSeq" id="WP_115935103.1">
    <property type="nucleotide sequence ID" value="NZ_QRDW01000001.1"/>
</dbReference>